<comment type="subcellular location">
    <subcellularLocation>
        <location evidence="1">Membrane</location>
        <topology evidence="1">Single-pass membrane protein</topology>
    </subcellularLocation>
</comment>
<evidence type="ECO:0000256" key="2">
    <source>
        <dbReference type="ARBA" id="ARBA00007862"/>
    </source>
</evidence>
<feature type="domain" description="Band 7" evidence="9">
    <location>
        <begin position="23"/>
        <end position="189"/>
    </location>
</feature>
<comment type="function">
    <text evidence="6">HflC and HflK could regulate a protease.</text>
</comment>
<organism evidence="10 11">
    <name type="scientific">Tautonia sociabilis</name>
    <dbReference type="NCBI Taxonomy" id="2080755"/>
    <lineage>
        <taxon>Bacteria</taxon>
        <taxon>Pseudomonadati</taxon>
        <taxon>Planctomycetota</taxon>
        <taxon>Planctomycetia</taxon>
        <taxon>Isosphaerales</taxon>
        <taxon>Isosphaeraceae</taxon>
        <taxon>Tautonia</taxon>
    </lineage>
</organism>
<comment type="caution">
    <text evidence="10">The sequence shown here is derived from an EMBL/GenBank/DDBJ whole genome shotgun (WGS) entry which is preliminary data.</text>
</comment>
<name>A0A432MGW6_9BACT</name>
<dbReference type="InterPro" id="IPR001107">
    <property type="entry name" value="Band_7"/>
</dbReference>
<dbReference type="PANTHER" id="PTHR42911">
    <property type="entry name" value="MODULATOR OF FTSH PROTEASE HFLC"/>
    <property type="match status" value="1"/>
</dbReference>
<dbReference type="GO" id="GO:0016020">
    <property type="term" value="C:membrane"/>
    <property type="evidence" value="ECO:0007669"/>
    <property type="project" value="UniProtKB-SubCell"/>
</dbReference>
<dbReference type="InterPro" id="IPR010200">
    <property type="entry name" value="HflC"/>
</dbReference>
<evidence type="ECO:0000313" key="10">
    <source>
        <dbReference type="EMBL" id="RUL86190.1"/>
    </source>
</evidence>
<keyword evidence="3" id="KW-0812">Transmembrane</keyword>
<dbReference type="PIRSF" id="PIRSF005651">
    <property type="entry name" value="HflC"/>
    <property type="match status" value="1"/>
</dbReference>
<evidence type="ECO:0000256" key="6">
    <source>
        <dbReference type="PIRNR" id="PIRNR005651"/>
    </source>
</evidence>
<dbReference type="OrthoDB" id="9809197at2"/>
<evidence type="ECO:0000259" key="9">
    <source>
        <dbReference type="SMART" id="SM00244"/>
    </source>
</evidence>
<comment type="similarity">
    <text evidence="2 6">Belongs to the band 7/mec-2 family. HflC subfamily.</text>
</comment>
<keyword evidence="8" id="KW-0732">Signal</keyword>
<keyword evidence="10" id="KW-0378">Hydrolase</keyword>
<evidence type="ECO:0000256" key="4">
    <source>
        <dbReference type="ARBA" id="ARBA00022989"/>
    </source>
</evidence>
<dbReference type="Proteomes" id="UP000280296">
    <property type="component" value="Unassembled WGS sequence"/>
</dbReference>
<evidence type="ECO:0000256" key="5">
    <source>
        <dbReference type="ARBA" id="ARBA00023136"/>
    </source>
</evidence>
<gene>
    <name evidence="10" type="ORF">TsocGM_16635</name>
</gene>
<dbReference type="InterPro" id="IPR036013">
    <property type="entry name" value="Band_7/SPFH_dom_sf"/>
</dbReference>
<dbReference type="SUPFAM" id="SSF117892">
    <property type="entry name" value="Band 7/SPFH domain"/>
    <property type="match status" value="1"/>
</dbReference>
<keyword evidence="4" id="KW-1133">Transmembrane helix</keyword>
<sequence length="330" mass="35831">MTRTAIRSVLVGTALAALLAAFRTLVVVDQAEVAYVTEFGRPVRLIERPGLTFKWPHQSTRRFDKRLQVDSPPPREMLTQDKKNLQVAWSIAWKIADVDTFLASVRTMPDASARLEDLAASVLAAELGGRDLSGLVAVGESSALEALADDARRRIDDQAESEYGVEVVDVQLRRLNYPVEVREAVFEQIRAERRRVAAATRAEGESQARQIRSAADLERSRMLAEAEADAARLIGEGEAAATRIANEAHAADPDFYRFLKTLDAYRAAIDDRTTLVLSADSPFLKLLTEGIPEPPEPPSGPGIAAEAPPAPATAPASDRDEHGATGEGED</sequence>
<evidence type="ECO:0000256" key="7">
    <source>
        <dbReference type="SAM" id="MobiDB-lite"/>
    </source>
</evidence>
<dbReference type="EMBL" id="RYZH01000033">
    <property type="protein sequence ID" value="RUL86190.1"/>
    <property type="molecule type" value="Genomic_DNA"/>
</dbReference>
<evidence type="ECO:0000313" key="11">
    <source>
        <dbReference type="Proteomes" id="UP000280296"/>
    </source>
</evidence>
<reference evidence="10 11" key="2">
    <citation type="submission" date="2019-01" db="EMBL/GenBank/DDBJ databases">
        <title>Tautonia sociabilis, a novel thermotolerant planctomycete of Isosphaeraceae family, isolated from a 4000 m deep subterranean habitat.</title>
        <authorList>
            <person name="Kovaleva O.L."/>
            <person name="Elcheninov A.G."/>
            <person name="Van Heerden E."/>
            <person name="Toshchakov S.V."/>
            <person name="Novikov A."/>
            <person name="Bonch-Osmolovskaya E.A."/>
            <person name="Kublanov I.V."/>
        </authorList>
    </citation>
    <scope>NUCLEOTIDE SEQUENCE [LARGE SCALE GENOMIC DNA]</scope>
    <source>
        <strain evidence="10 11">GM2012</strain>
    </source>
</reference>
<reference evidence="10 11" key="1">
    <citation type="submission" date="2018-12" db="EMBL/GenBank/DDBJ databases">
        <authorList>
            <person name="Toschakov S.V."/>
        </authorList>
    </citation>
    <scope>NUCLEOTIDE SEQUENCE [LARGE SCALE GENOMIC DNA]</scope>
    <source>
        <strain evidence="10 11">GM2012</strain>
    </source>
</reference>
<dbReference type="RefSeq" id="WP_126726589.1">
    <property type="nucleotide sequence ID" value="NZ_RYZH01000033.1"/>
</dbReference>
<evidence type="ECO:0000256" key="3">
    <source>
        <dbReference type="ARBA" id="ARBA00022692"/>
    </source>
</evidence>
<keyword evidence="11" id="KW-1185">Reference proteome</keyword>
<protein>
    <recommendedName>
        <fullName evidence="6">Protein HflC</fullName>
    </recommendedName>
</protein>
<evidence type="ECO:0000256" key="8">
    <source>
        <dbReference type="SAM" id="SignalP"/>
    </source>
</evidence>
<feature type="region of interest" description="Disordered" evidence="7">
    <location>
        <begin position="287"/>
        <end position="330"/>
    </location>
</feature>
<feature type="chain" id="PRO_5019482291" description="Protein HflC" evidence="8">
    <location>
        <begin position="17"/>
        <end position="330"/>
    </location>
</feature>
<dbReference type="CDD" id="cd03405">
    <property type="entry name" value="SPFH_HflC"/>
    <property type="match status" value="1"/>
</dbReference>
<keyword evidence="10" id="KW-0645">Protease</keyword>
<feature type="signal peptide" evidence="8">
    <location>
        <begin position="1"/>
        <end position="16"/>
    </location>
</feature>
<accession>A0A432MGW6</accession>
<evidence type="ECO:0000256" key="1">
    <source>
        <dbReference type="ARBA" id="ARBA00004167"/>
    </source>
</evidence>
<proteinExistence type="inferred from homology"/>
<dbReference type="PANTHER" id="PTHR42911:SF1">
    <property type="entry name" value="MODULATOR OF FTSH PROTEASE HFLC"/>
    <property type="match status" value="1"/>
</dbReference>
<dbReference type="GO" id="GO:0006508">
    <property type="term" value="P:proteolysis"/>
    <property type="evidence" value="ECO:0007669"/>
    <property type="project" value="UniProtKB-KW"/>
</dbReference>
<keyword evidence="5" id="KW-0472">Membrane</keyword>
<dbReference type="GO" id="GO:0008233">
    <property type="term" value="F:peptidase activity"/>
    <property type="evidence" value="ECO:0007669"/>
    <property type="project" value="UniProtKB-KW"/>
</dbReference>
<dbReference type="Gene3D" id="3.30.479.30">
    <property type="entry name" value="Band 7 domain"/>
    <property type="match status" value="1"/>
</dbReference>
<dbReference type="Pfam" id="PF01145">
    <property type="entry name" value="Band_7"/>
    <property type="match status" value="1"/>
</dbReference>
<dbReference type="AlphaFoldDB" id="A0A432MGW6"/>
<dbReference type="SMART" id="SM00244">
    <property type="entry name" value="PHB"/>
    <property type="match status" value="1"/>
</dbReference>